<keyword evidence="6 7" id="KW-0560">Oxidoreductase</keyword>
<evidence type="ECO:0000313" key="12">
    <source>
        <dbReference type="Proteomes" id="UP000437065"/>
    </source>
</evidence>
<evidence type="ECO:0000259" key="10">
    <source>
        <dbReference type="Pfam" id="PF02771"/>
    </source>
</evidence>
<evidence type="ECO:0000256" key="6">
    <source>
        <dbReference type="ARBA" id="ARBA00023002"/>
    </source>
</evidence>
<feature type="domain" description="Acyl-CoA dehydrogenase/oxidase N-terminal" evidence="10">
    <location>
        <begin position="6"/>
        <end position="123"/>
    </location>
</feature>
<evidence type="ECO:0000256" key="4">
    <source>
        <dbReference type="ARBA" id="ARBA00022630"/>
    </source>
</evidence>
<dbReference type="PANTHER" id="PTHR48083">
    <property type="entry name" value="MEDIUM-CHAIN SPECIFIC ACYL-COA DEHYDROGENASE, MITOCHONDRIAL-RELATED"/>
    <property type="match status" value="1"/>
</dbReference>
<dbReference type="InterPro" id="IPR009075">
    <property type="entry name" value="AcylCo_DH/oxidase_C"/>
</dbReference>
<evidence type="ECO:0000256" key="1">
    <source>
        <dbReference type="ARBA" id="ARBA00001974"/>
    </source>
</evidence>
<sequence>MEYDDSEAARALAERTREFVEEEVIPVEREVLGDGPVSDEQLSDLREAAREYDVFCPQIGEEFGGMGMDFRDVLPMFEQAGRSLLGAAACRVDAPDEGNMHTLELLGTDEQQERWLRPLVAGEISSGFSMTEPMQGGGSDPKMIRTSAEKEGDEWVIDGHKWWTTGGTEADVLIVMARTDPDAHPYEGTSLFLVPADAPGVNVVRDVAHVGGEVTGVGHAEIEYDGVRVPEENLLGNLNEGFAHAQQRLGPARLTHCMRFAGMAERALDVAKAYTSERQAFGGPIADKQAVRHDVADAETELHAVRTMVRDAADRIDRGEEGRVQVAMSKTFAANTVQDIVDTALQLCGGNGIGKDLPIADFYESVRQFRIIDGADEVHRRVIARDAFSDVDESELENVTRYGEPTE</sequence>
<dbReference type="GO" id="GO:0050660">
    <property type="term" value="F:flavin adenine dinucleotide binding"/>
    <property type="evidence" value="ECO:0007669"/>
    <property type="project" value="InterPro"/>
</dbReference>
<keyword evidence="4 7" id="KW-0285">Flavoprotein</keyword>
<dbReference type="InterPro" id="IPR036250">
    <property type="entry name" value="AcylCo_DH-like_C"/>
</dbReference>
<dbReference type="InterPro" id="IPR009100">
    <property type="entry name" value="AcylCoA_DH/oxidase_NM_dom_sf"/>
</dbReference>
<organism evidence="11 12">
    <name type="scientific">Halobaculum saliterrae</name>
    <dbReference type="NCBI Taxonomy" id="2073113"/>
    <lineage>
        <taxon>Archaea</taxon>
        <taxon>Methanobacteriati</taxon>
        <taxon>Methanobacteriota</taxon>
        <taxon>Stenosarchaea group</taxon>
        <taxon>Halobacteria</taxon>
        <taxon>Halobacteriales</taxon>
        <taxon>Haloferacaceae</taxon>
        <taxon>Halobaculum</taxon>
    </lineage>
</organism>
<feature type="domain" description="Acyl-CoA oxidase/dehydrogenase middle" evidence="9">
    <location>
        <begin position="128"/>
        <end position="225"/>
    </location>
</feature>
<comment type="subunit">
    <text evidence="3">Homodimer.</text>
</comment>
<comment type="similarity">
    <text evidence="2 7">Belongs to the acyl-CoA dehydrogenase family.</text>
</comment>
<dbReference type="Proteomes" id="UP000437065">
    <property type="component" value="Unassembled WGS sequence"/>
</dbReference>
<reference evidence="11 12" key="1">
    <citation type="submission" date="2019-12" db="EMBL/GenBank/DDBJ databases">
        <title>Isolation and characterization of three novel carbon monoxide-oxidizing members of Halobacteria from salione crusts and soils.</title>
        <authorList>
            <person name="Myers M.R."/>
            <person name="King G.M."/>
        </authorList>
    </citation>
    <scope>NUCLEOTIDE SEQUENCE [LARGE SCALE GENOMIC DNA]</scope>
    <source>
        <strain evidence="11 12">WSA2</strain>
    </source>
</reference>
<dbReference type="InterPro" id="IPR037069">
    <property type="entry name" value="AcylCoA_DH/ox_N_sf"/>
</dbReference>
<dbReference type="Pfam" id="PF00441">
    <property type="entry name" value="Acyl-CoA_dh_1"/>
    <property type="match status" value="1"/>
</dbReference>
<evidence type="ECO:0000259" key="8">
    <source>
        <dbReference type="Pfam" id="PF00441"/>
    </source>
</evidence>
<dbReference type="OrthoDB" id="275197at2157"/>
<dbReference type="Gene3D" id="2.40.110.10">
    <property type="entry name" value="Butyryl-CoA Dehydrogenase, subunit A, domain 2"/>
    <property type="match status" value="1"/>
</dbReference>
<dbReference type="GO" id="GO:0005737">
    <property type="term" value="C:cytoplasm"/>
    <property type="evidence" value="ECO:0007669"/>
    <property type="project" value="TreeGrafter"/>
</dbReference>
<comment type="caution">
    <text evidence="11">The sequence shown here is derived from an EMBL/GenBank/DDBJ whole genome shotgun (WGS) entry which is preliminary data.</text>
</comment>
<evidence type="ECO:0000256" key="5">
    <source>
        <dbReference type="ARBA" id="ARBA00022827"/>
    </source>
</evidence>
<dbReference type="InterPro" id="IPR050741">
    <property type="entry name" value="Acyl-CoA_dehydrogenase"/>
</dbReference>
<dbReference type="RefSeq" id="WP_159665147.1">
    <property type="nucleotide sequence ID" value="NZ_WUUS01000004.1"/>
</dbReference>
<evidence type="ECO:0000256" key="2">
    <source>
        <dbReference type="ARBA" id="ARBA00009347"/>
    </source>
</evidence>
<dbReference type="SUPFAM" id="SSF56645">
    <property type="entry name" value="Acyl-CoA dehydrogenase NM domain-like"/>
    <property type="match status" value="1"/>
</dbReference>
<dbReference type="FunFam" id="2.40.110.10:FF:000002">
    <property type="entry name" value="Acyl-CoA dehydrogenase fadE12"/>
    <property type="match status" value="1"/>
</dbReference>
<dbReference type="Pfam" id="PF02771">
    <property type="entry name" value="Acyl-CoA_dh_N"/>
    <property type="match status" value="1"/>
</dbReference>
<dbReference type="InterPro" id="IPR006091">
    <property type="entry name" value="Acyl-CoA_Oxase/DH_mid-dom"/>
</dbReference>
<dbReference type="SUPFAM" id="SSF47203">
    <property type="entry name" value="Acyl-CoA dehydrogenase C-terminal domain-like"/>
    <property type="match status" value="1"/>
</dbReference>
<dbReference type="GO" id="GO:0033539">
    <property type="term" value="P:fatty acid beta-oxidation using acyl-CoA dehydrogenase"/>
    <property type="evidence" value="ECO:0007669"/>
    <property type="project" value="TreeGrafter"/>
</dbReference>
<dbReference type="GO" id="GO:0003995">
    <property type="term" value="F:acyl-CoA dehydrogenase activity"/>
    <property type="evidence" value="ECO:0007669"/>
    <property type="project" value="TreeGrafter"/>
</dbReference>
<evidence type="ECO:0000259" key="9">
    <source>
        <dbReference type="Pfam" id="PF02770"/>
    </source>
</evidence>
<evidence type="ECO:0000256" key="3">
    <source>
        <dbReference type="ARBA" id="ARBA00011738"/>
    </source>
</evidence>
<dbReference type="Gene3D" id="1.20.140.10">
    <property type="entry name" value="Butyryl-CoA Dehydrogenase, subunit A, domain 3"/>
    <property type="match status" value="1"/>
</dbReference>
<feature type="domain" description="Acyl-CoA dehydrogenase/oxidase C-terminal" evidence="8">
    <location>
        <begin position="239"/>
        <end position="386"/>
    </location>
</feature>
<dbReference type="InterPro" id="IPR013786">
    <property type="entry name" value="AcylCoA_DH/ox_N"/>
</dbReference>
<dbReference type="Gene3D" id="1.10.540.10">
    <property type="entry name" value="Acyl-CoA dehydrogenase/oxidase, N-terminal domain"/>
    <property type="match status" value="1"/>
</dbReference>
<keyword evidence="5 7" id="KW-0274">FAD</keyword>
<dbReference type="EMBL" id="WUUS01000004">
    <property type="protein sequence ID" value="MXR41182.1"/>
    <property type="molecule type" value="Genomic_DNA"/>
</dbReference>
<name>A0A6B0SXZ2_9EURY</name>
<evidence type="ECO:0000256" key="7">
    <source>
        <dbReference type="RuleBase" id="RU362125"/>
    </source>
</evidence>
<dbReference type="PANTHER" id="PTHR48083:SF13">
    <property type="entry name" value="ACYL-COA DEHYDROGENASE FAMILY MEMBER 11"/>
    <property type="match status" value="1"/>
</dbReference>
<gene>
    <name evidence="11" type="ORF">GRX01_07510</name>
</gene>
<accession>A0A6B0SXZ2</accession>
<proteinExistence type="inferred from homology"/>
<comment type="cofactor">
    <cofactor evidence="1 7">
        <name>FAD</name>
        <dbReference type="ChEBI" id="CHEBI:57692"/>
    </cofactor>
</comment>
<dbReference type="InterPro" id="IPR046373">
    <property type="entry name" value="Acyl-CoA_Oxase/DH_mid-dom_sf"/>
</dbReference>
<keyword evidence="12" id="KW-1185">Reference proteome</keyword>
<protein>
    <submittedName>
        <fullName evidence="11">Acyl-CoA dehydrogenase</fullName>
    </submittedName>
</protein>
<evidence type="ECO:0000313" key="11">
    <source>
        <dbReference type="EMBL" id="MXR41182.1"/>
    </source>
</evidence>
<dbReference type="AlphaFoldDB" id="A0A6B0SXZ2"/>
<dbReference type="Pfam" id="PF02770">
    <property type="entry name" value="Acyl-CoA_dh_M"/>
    <property type="match status" value="1"/>
</dbReference>